<keyword evidence="2" id="KW-0472">Membrane</keyword>
<gene>
    <name evidence="3" type="ordered locus">SCAB_65941</name>
</gene>
<dbReference type="GeneID" id="24313583"/>
<feature type="compositionally biased region" description="Polar residues" evidence="1">
    <location>
        <begin position="255"/>
        <end position="264"/>
    </location>
</feature>
<name>C9ZFV4_STRSW</name>
<evidence type="ECO:0000313" key="3">
    <source>
        <dbReference type="EMBL" id="CBG73594.1"/>
    </source>
</evidence>
<accession>C9ZFV4</accession>
<dbReference type="Pfam" id="PF19865">
    <property type="entry name" value="DUF6338"/>
    <property type="match status" value="1"/>
</dbReference>
<feature type="transmembrane region" description="Helical" evidence="2">
    <location>
        <begin position="88"/>
        <end position="107"/>
    </location>
</feature>
<dbReference type="Proteomes" id="UP000001444">
    <property type="component" value="Chromosome"/>
</dbReference>
<proteinExistence type="predicted"/>
<dbReference type="InterPro" id="IPR045919">
    <property type="entry name" value="DUF6338"/>
</dbReference>
<dbReference type="STRING" id="680198.SCAB_65941"/>
<dbReference type="EMBL" id="FN554889">
    <property type="protein sequence ID" value="CBG73594.1"/>
    <property type="molecule type" value="Genomic_DNA"/>
</dbReference>
<evidence type="ECO:0000313" key="4">
    <source>
        <dbReference type="Proteomes" id="UP000001444"/>
    </source>
</evidence>
<reference evidence="3 4" key="1">
    <citation type="journal article" date="2010" name="Mol. Plant Microbe Interact.">
        <title>Streptomyces scabies 87-22 contains a coronafacic acid-like biosynthetic cluster that contributes to plant-microbe interactions.</title>
        <authorList>
            <person name="Bignell D.R."/>
            <person name="Seipke R.F."/>
            <person name="Huguet-Tapia J.C."/>
            <person name="Chambers A.H."/>
            <person name="Parry R.J."/>
            <person name="Loria R."/>
        </authorList>
    </citation>
    <scope>NUCLEOTIDE SEQUENCE [LARGE SCALE GENOMIC DNA]</scope>
    <source>
        <strain evidence="3 4">87.22</strain>
    </source>
</reference>
<keyword evidence="2" id="KW-1133">Transmembrane helix</keyword>
<feature type="transmembrane region" description="Helical" evidence="2">
    <location>
        <begin position="6"/>
        <end position="27"/>
    </location>
</feature>
<dbReference type="RefSeq" id="WP_013004151.1">
    <property type="nucleotide sequence ID" value="NC_013929.1"/>
</dbReference>
<feature type="region of interest" description="Disordered" evidence="1">
    <location>
        <begin position="210"/>
        <end position="264"/>
    </location>
</feature>
<dbReference type="AlphaFoldDB" id="C9ZFV4"/>
<evidence type="ECO:0000256" key="1">
    <source>
        <dbReference type="SAM" id="MobiDB-lite"/>
    </source>
</evidence>
<organism evidence="3 4">
    <name type="scientific">Streptomyces scabiei (strain 87.22)</name>
    <dbReference type="NCBI Taxonomy" id="680198"/>
    <lineage>
        <taxon>Bacteria</taxon>
        <taxon>Bacillati</taxon>
        <taxon>Actinomycetota</taxon>
        <taxon>Actinomycetes</taxon>
        <taxon>Kitasatosporales</taxon>
        <taxon>Streptomycetaceae</taxon>
        <taxon>Streptomyces</taxon>
    </lineage>
</organism>
<evidence type="ECO:0000256" key="2">
    <source>
        <dbReference type="SAM" id="Phobius"/>
    </source>
</evidence>
<feature type="transmembrane region" description="Helical" evidence="2">
    <location>
        <begin position="48"/>
        <end position="68"/>
    </location>
</feature>
<dbReference type="KEGG" id="scb:SCAB_65941"/>
<feature type="compositionally biased region" description="Basic and acidic residues" evidence="1">
    <location>
        <begin position="223"/>
        <end position="240"/>
    </location>
</feature>
<dbReference type="eggNOG" id="ENOG5033DJ9">
    <property type="taxonomic scope" value="Bacteria"/>
</dbReference>
<dbReference type="HOGENOM" id="CLU_090340_0_0_11"/>
<keyword evidence="2" id="KW-0812">Transmembrane</keyword>
<protein>
    <submittedName>
        <fullName evidence="3">Putative membrane protein</fullName>
    </submittedName>
</protein>
<sequence length="264" mass="28662">MPHTPTTVTQVVIVLLLVLPGAIYQFVRERARGLAPGHKDLGERVLRAVTAGVVLDTLYILLAGPWLVRLVYDRRRGWLTGAAENPRITALTTAALLIVVPAIAAWLPSWWRARGSRSAYDPVPTAWDKLFQSRGHCLVRARLKSGGFVGGYYGEESYTSSYPEAADLYLQSAWALSASGVFERPLEHSGGIYIRMDDVEVLDFVEVSPATESAPAGGNGDTTGDRDTTAVRPEREEGVPARRPTPRADAGPAHTSPTHTSPDH</sequence>
<keyword evidence="4" id="KW-1185">Reference proteome</keyword>